<keyword evidence="3" id="KW-1185">Reference proteome</keyword>
<dbReference type="PANTHER" id="PTHR48312:SF1">
    <property type="entry name" value="SULFOTRANSFERASE"/>
    <property type="match status" value="1"/>
</dbReference>
<dbReference type="OMA" id="IFAKEMS"/>
<dbReference type="Gene3D" id="3.40.50.300">
    <property type="entry name" value="P-loop containing nucleotide triphosphate hydrolases"/>
    <property type="match status" value="1"/>
</dbReference>
<dbReference type="Proteomes" id="UP000887568">
    <property type="component" value="Unplaced"/>
</dbReference>
<sequence length="304" mass="34677">MSDQLKVILWCCPRSLSTAFLKCMSAVPDSQMIFELYSTAMLFGPDRLAKTDIASLERNIPENILDERRKDPGCGYPVSICSNAWVKHHLETGYPDKKFVFAKEMVSSLMGKFQFLPESGYRHAFLLRNPAKLFPSWKKLIFEIFRMNNIPVTMEQLEIDKLSAEIMPPGKAFKEMYDLYSYIKEKDLDPDPVIIDADDLLSDPATILSGFCQKLGIPYTDSLLTWDEAVDVLEKWVVSEPIKHIILNGDGFKNFRSSTGFAKPSSKDQAPESPAKSPDPSPDIQRLIDFTMPYYTKMYEQLLK</sequence>
<dbReference type="PANTHER" id="PTHR48312">
    <property type="match status" value="1"/>
</dbReference>
<evidence type="ECO:0008006" key="4">
    <source>
        <dbReference type="Google" id="ProtNLM"/>
    </source>
</evidence>
<protein>
    <recommendedName>
        <fullName evidence="4">Sulfotransferase family protein</fullName>
    </recommendedName>
</protein>
<dbReference type="GeneID" id="119728909"/>
<organism evidence="2 3">
    <name type="scientific">Patiria miniata</name>
    <name type="common">Bat star</name>
    <name type="synonym">Asterina miniata</name>
    <dbReference type="NCBI Taxonomy" id="46514"/>
    <lineage>
        <taxon>Eukaryota</taxon>
        <taxon>Metazoa</taxon>
        <taxon>Echinodermata</taxon>
        <taxon>Eleutherozoa</taxon>
        <taxon>Asterozoa</taxon>
        <taxon>Asteroidea</taxon>
        <taxon>Valvatacea</taxon>
        <taxon>Valvatida</taxon>
        <taxon>Asterinidae</taxon>
        <taxon>Patiria</taxon>
    </lineage>
</organism>
<dbReference type="InterPro" id="IPR027417">
    <property type="entry name" value="P-loop_NTPase"/>
</dbReference>
<dbReference type="AlphaFoldDB" id="A0A914A0B2"/>
<feature type="region of interest" description="Disordered" evidence="1">
    <location>
        <begin position="260"/>
        <end position="284"/>
    </location>
</feature>
<evidence type="ECO:0000256" key="1">
    <source>
        <dbReference type="SAM" id="MobiDB-lite"/>
    </source>
</evidence>
<dbReference type="EnsemblMetazoa" id="XM_038201339.1">
    <property type="protein sequence ID" value="XP_038057267.1"/>
    <property type="gene ID" value="LOC119728909"/>
</dbReference>
<proteinExistence type="predicted"/>
<evidence type="ECO:0000313" key="3">
    <source>
        <dbReference type="Proteomes" id="UP000887568"/>
    </source>
</evidence>
<dbReference type="OrthoDB" id="416710at2759"/>
<evidence type="ECO:0000313" key="2">
    <source>
        <dbReference type="EnsemblMetazoa" id="XP_038057267.1"/>
    </source>
</evidence>
<dbReference type="RefSeq" id="XP_038057267.1">
    <property type="nucleotide sequence ID" value="XM_038201339.1"/>
</dbReference>
<name>A0A914A0B2_PATMI</name>
<accession>A0A914A0B2</accession>
<reference evidence="2" key="1">
    <citation type="submission" date="2022-11" db="UniProtKB">
        <authorList>
            <consortium name="EnsemblMetazoa"/>
        </authorList>
    </citation>
    <scope>IDENTIFICATION</scope>
</reference>
<dbReference type="SUPFAM" id="SSF52540">
    <property type="entry name" value="P-loop containing nucleoside triphosphate hydrolases"/>
    <property type="match status" value="1"/>
</dbReference>